<keyword evidence="1" id="KW-0472">Membrane</keyword>
<dbReference type="AlphaFoldDB" id="A0A024VCF5"/>
<reference evidence="2 3" key="2">
    <citation type="submission" date="2013-02" db="EMBL/GenBank/DDBJ databases">
        <title>The Genome Sequence of Plasmodium falciparum Vietnam Oak-Knoll (FVO).</title>
        <authorList>
            <consortium name="The Broad Institute Genome Sequencing Platform"/>
            <consortium name="The Broad Institute Genome Sequencing Center for Infectious Disease"/>
            <person name="Neafsey D."/>
            <person name="Cheeseman I."/>
            <person name="Volkman S."/>
            <person name="Adams J."/>
            <person name="Walker B."/>
            <person name="Young S.K."/>
            <person name="Zeng Q."/>
            <person name="Gargeya S."/>
            <person name="Fitzgerald M."/>
            <person name="Haas B."/>
            <person name="Abouelleil A."/>
            <person name="Alvarado L."/>
            <person name="Arachchi H.M."/>
            <person name="Berlin A.M."/>
            <person name="Chapman S.B."/>
            <person name="Dewar J."/>
            <person name="Goldberg J."/>
            <person name="Griggs A."/>
            <person name="Gujja S."/>
            <person name="Hansen M."/>
            <person name="Howarth C."/>
            <person name="Imamovic A."/>
            <person name="Larimer J."/>
            <person name="McCowan C."/>
            <person name="Murphy C."/>
            <person name="Neiman D."/>
            <person name="Pearson M."/>
            <person name="Priest M."/>
            <person name="Roberts A."/>
            <person name="Saif S."/>
            <person name="Shea T."/>
            <person name="Sisk P."/>
            <person name="Sykes S."/>
            <person name="Wortman J."/>
            <person name="Nusbaum C."/>
            <person name="Birren B."/>
        </authorList>
    </citation>
    <scope>NUCLEOTIDE SEQUENCE [LARGE SCALE GENOMIC DNA]</scope>
    <source>
        <strain evidence="3">Vietnam Oak-Knoll (FVO)</strain>
    </source>
</reference>
<gene>
    <name evidence="2" type="ORF">PFFVO_00886</name>
</gene>
<keyword evidence="1" id="KW-1133">Transmembrane helix</keyword>
<dbReference type="Proteomes" id="UP000030690">
    <property type="component" value="Unassembled WGS sequence"/>
</dbReference>
<dbReference type="EMBL" id="KI925024">
    <property type="protein sequence ID" value="ETW20262.1"/>
    <property type="molecule type" value="Genomic_DNA"/>
</dbReference>
<reference evidence="2 3" key="1">
    <citation type="submission" date="2013-02" db="EMBL/GenBank/DDBJ databases">
        <title>The Genome Annotation of Plasmodium falciparum Vietnam Oak-Knoll (FVO).</title>
        <authorList>
            <consortium name="The Broad Institute Genome Sequencing Platform"/>
            <consortium name="The Broad Institute Genome Sequencing Center for Infectious Disease"/>
            <person name="Neafsey D."/>
            <person name="Hoffman S."/>
            <person name="Volkman S."/>
            <person name="Rosenthal P."/>
            <person name="Walker B."/>
            <person name="Young S.K."/>
            <person name="Zeng Q."/>
            <person name="Gargeya S."/>
            <person name="Fitzgerald M."/>
            <person name="Haas B."/>
            <person name="Abouelleil A."/>
            <person name="Allen A.W."/>
            <person name="Alvarado L."/>
            <person name="Arachchi H.M."/>
            <person name="Berlin A.M."/>
            <person name="Chapman S.B."/>
            <person name="Gainer-Dewar J."/>
            <person name="Goldberg J."/>
            <person name="Griggs A."/>
            <person name="Gujja S."/>
            <person name="Hansen M."/>
            <person name="Howarth C."/>
            <person name="Imamovic A."/>
            <person name="Ireland A."/>
            <person name="Larimer J."/>
            <person name="McCowan C."/>
            <person name="Murphy C."/>
            <person name="Pearson M."/>
            <person name="Poon T.W."/>
            <person name="Priest M."/>
            <person name="Roberts A."/>
            <person name="Saif S."/>
            <person name="Shea T."/>
            <person name="Sisk P."/>
            <person name="Sykes S."/>
            <person name="Wortman J."/>
            <person name="Nusbaum C."/>
            <person name="Birren B."/>
        </authorList>
    </citation>
    <scope>NUCLEOTIDE SEQUENCE [LARGE SCALE GENOMIC DNA]</scope>
    <source>
        <strain evidence="3">Vietnam Oak-Knoll (FVO)</strain>
    </source>
</reference>
<name>A0A024VCF5_PLAFA</name>
<evidence type="ECO:0000313" key="3">
    <source>
        <dbReference type="Proteomes" id="UP000030690"/>
    </source>
</evidence>
<keyword evidence="1" id="KW-0812">Transmembrane</keyword>
<sequence length="81" mass="10126">MPHIYHNTLFYDRKFSLLYLLFYIINIILLQEYNLNDFPKKTHNDILLILLIQKNRYYINIVILIYYYSKIMLIFILYKNN</sequence>
<feature type="transmembrane region" description="Helical" evidence="1">
    <location>
        <begin position="17"/>
        <end position="36"/>
    </location>
</feature>
<evidence type="ECO:0000256" key="1">
    <source>
        <dbReference type="SAM" id="Phobius"/>
    </source>
</evidence>
<proteinExistence type="predicted"/>
<protein>
    <submittedName>
        <fullName evidence="2">Uncharacterized protein</fullName>
    </submittedName>
</protein>
<organism evidence="2 3">
    <name type="scientific">Plasmodium falciparum Vietnam Oak-Knoll</name>
    <name type="common">FVO</name>
    <dbReference type="NCBI Taxonomy" id="1036723"/>
    <lineage>
        <taxon>Eukaryota</taxon>
        <taxon>Sar</taxon>
        <taxon>Alveolata</taxon>
        <taxon>Apicomplexa</taxon>
        <taxon>Aconoidasida</taxon>
        <taxon>Haemosporida</taxon>
        <taxon>Plasmodiidae</taxon>
        <taxon>Plasmodium</taxon>
        <taxon>Plasmodium (Laverania)</taxon>
    </lineage>
</organism>
<evidence type="ECO:0000313" key="2">
    <source>
        <dbReference type="EMBL" id="ETW20262.1"/>
    </source>
</evidence>
<feature type="transmembrane region" description="Helical" evidence="1">
    <location>
        <begin position="57"/>
        <end position="78"/>
    </location>
</feature>
<accession>A0A024VCF5</accession>